<dbReference type="HOGENOM" id="CLU_001493_1_1_1"/>
<dbReference type="GO" id="GO:0002161">
    <property type="term" value="F:aminoacyl-tRNA deacylase activity"/>
    <property type="evidence" value="ECO:0007669"/>
    <property type="project" value="InterPro"/>
</dbReference>
<dbReference type="InterPro" id="IPR033709">
    <property type="entry name" value="Anticodon_Ile_ABEc"/>
</dbReference>
<evidence type="ECO:0000259" key="12">
    <source>
        <dbReference type="Pfam" id="PF08264"/>
    </source>
</evidence>
<evidence type="ECO:0000256" key="2">
    <source>
        <dbReference type="ARBA" id="ARBA00013165"/>
    </source>
</evidence>
<keyword evidence="7 10" id="KW-0030">Aminoacyl-tRNA synthetase</keyword>
<dbReference type="GO" id="GO:0006428">
    <property type="term" value="P:isoleucyl-tRNA aminoacylation"/>
    <property type="evidence" value="ECO:0007669"/>
    <property type="project" value="InterPro"/>
</dbReference>
<dbReference type="AlphaFoldDB" id="A4RSX0"/>
<accession>A4RSX0</accession>
<keyword evidence="6 10" id="KW-0648">Protein biosynthesis</keyword>
<dbReference type="CDD" id="cd07961">
    <property type="entry name" value="Anticodon_Ia_Ile_ABEc"/>
    <property type="match status" value="1"/>
</dbReference>
<evidence type="ECO:0000313" key="14">
    <source>
        <dbReference type="Proteomes" id="UP000001568"/>
    </source>
</evidence>
<dbReference type="EMBL" id="CP000582">
    <property type="protein sequence ID" value="ABO94713.1"/>
    <property type="molecule type" value="Genomic_DNA"/>
</dbReference>
<sequence>MTLYEVVEGQQYSFPDEELRILKLWDDIDAFGEQLRRTEGKPEFVFYDGPPFATGLPHYGHLLAGTIKDIVTRFASTTGKHVVRRFGWDCHGLPVEHEIDKKLKIGGREDVLKMGIGNYNEECRSIVLRYSAEWEKTVKRIGRWIDFENDYKTMDPNFMESIWWVFKSLDDKKLIYKGFKVMPYSTACNTPLSNFELGIVKSYSAQIAFPVVGCELGASLVAWTTTPWTLPSNTALCVNPELQYVYLKDPEGNVYIVAEARMESLPHATKKSKGITKVLNDEWCILKSVSGRSLSGLKYKPIFDWFEGSLGPKAFTVCCDSYVTDDSGTGVVHQAPAYGEDDYRVCIENNVLQKDDALPDPVDANGCFMEPAAQPYIGMYIKDADKLLIQQAKECGRLIDNARIVHSYPFCWRSRTPLIYRAVASFFVKVEEIKERLVANNLQTEWVPTYVKEKRFHNWLESAHDWSISRNRYWGTPIPVWSSPSGDETIVVGSIAELEKLTGKVVTDLHRHFIDHLEIPSSRGPEFPPLRRVEDVFDCWFESGSMPYAQQHYPFENKERFESAFPADFVAEGLDQTRGWFYTLMVLSTALFDKPAFKNLICNGLVLASDGKKMSKSLKNYPDPNTILDKYGADALRLYLIDSPVVRAEPLRFKEEGVFGVLKDVFLPWYNAYRFLVQNVRLLEETASIPFTPSEGEPTSKNVLDIWILSSTNSLVQFVTEEMHSYRLYTVVPRLISFISQLTNVYVRYNRGRLKGKDGGDESRCALDVLFNVLLTICKTMAPFTPFFVENMYQNLRRCLPESEESIHLCEFPRFNQSSSPRIESSVSKMQAVIETVRAVRERTGKPLKMPLSAITIVDSDTEFLEDSQNALLSYLRDELNVRRVEVSSDPAKFATLKAEPNFAALGKRVGKSMKEISQEIKSWDPFKIATFQSGKSTVIAGHELTSSDIIVKYHFNHQEDANVAYATVDDGGMVILDLSVDSSILFSASARLLVNRVQKLRKSAGLRTNDQVQVLYTITGDGDEEFIHQMLDSQGDYISKSLGCIPTIEKDDGHVVFGRDNFEISSALCMNISVVRPKIKMDSVSVQGSSKVDEIEAILSAREYCTVAGELFRGEMKDISLNGATVCLSWSDRQC</sequence>
<dbReference type="CDD" id="cd00818">
    <property type="entry name" value="IleRS_core"/>
    <property type="match status" value="1"/>
</dbReference>
<dbReference type="InterPro" id="IPR009080">
    <property type="entry name" value="tRNAsynth_Ia_anticodon-bd"/>
</dbReference>
<dbReference type="Gene3D" id="3.90.740.10">
    <property type="entry name" value="Valyl/Leucyl/Isoleucyl-tRNA synthetase, editing domain"/>
    <property type="match status" value="1"/>
</dbReference>
<evidence type="ECO:0000256" key="8">
    <source>
        <dbReference type="ARBA" id="ARBA00032665"/>
    </source>
</evidence>
<reference evidence="13 14" key="1">
    <citation type="journal article" date="2007" name="Proc. Natl. Acad. Sci. U.S.A.">
        <title>The tiny eukaryote Ostreococcus provides genomic insights into the paradox of plankton speciation.</title>
        <authorList>
            <person name="Palenik B."/>
            <person name="Grimwood J."/>
            <person name="Aerts A."/>
            <person name="Rouze P."/>
            <person name="Salamov A."/>
            <person name="Putnam N."/>
            <person name="Dupont C."/>
            <person name="Jorgensen R."/>
            <person name="Derelle E."/>
            <person name="Rombauts S."/>
            <person name="Zhou K."/>
            <person name="Otillar R."/>
            <person name="Merchant S.S."/>
            <person name="Podell S."/>
            <person name="Gaasterland T."/>
            <person name="Napoli C."/>
            <person name="Gendler K."/>
            <person name="Manuell A."/>
            <person name="Tai V."/>
            <person name="Vallon O."/>
            <person name="Piganeau G."/>
            <person name="Jancek S."/>
            <person name="Heijde M."/>
            <person name="Jabbari K."/>
            <person name="Bowler C."/>
            <person name="Lohr M."/>
            <person name="Robbens S."/>
            <person name="Werner G."/>
            <person name="Dubchak I."/>
            <person name="Pazour G.J."/>
            <person name="Ren Q."/>
            <person name="Paulsen I."/>
            <person name="Delwiche C."/>
            <person name="Schmutz J."/>
            <person name="Rokhsar D."/>
            <person name="Van de Peer Y."/>
            <person name="Moreau H."/>
            <person name="Grigoriev I.V."/>
        </authorList>
    </citation>
    <scope>NUCLEOTIDE SEQUENCE [LARGE SCALE GENOMIC DNA]</scope>
    <source>
        <strain evidence="13 14">CCE9901</strain>
    </source>
</reference>
<evidence type="ECO:0000256" key="7">
    <source>
        <dbReference type="ARBA" id="ARBA00023146"/>
    </source>
</evidence>
<dbReference type="STRING" id="436017.A4RSX0"/>
<evidence type="ECO:0000256" key="9">
    <source>
        <dbReference type="ARBA" id="ARBA00048359"/>
    </source>
</evidence>
<dbReference type="InterPro" id="IPR001412">
    <property type="entry name" value="aa-tRNA-synth_I_CS"/>
</dbReference>
<feature type="domain" description="Aminoacyl-tRNA synthetase class Ia" evidence="11">
    <location>
        <begin position="21"/>
        <end position="649"/>
    </location>
</feature>
<dbReference type="EC" id="6.1.1.5" evidence="2"/>
<evidence type="ECO:0000256" key="5">
    <source>
        <dbReference type="ARBA" id="ARBA00022840"/>
    </source>
</evidence>
<dbReference type="InterPro" id="IPR023586">
    <property type="entry name" value="Ile-tRNA-ligase_type2"/>
</dbReference>
<dbReference type="Gene3D" id="3.40.50.620">
    <property type="entry name" value="HUPs"/>
    <property type="match status" value="2"/>
</dbReference>
<dbReference type="Pfam" id="PF19302">
    <property type="entry name" value="DUF5915"/>
    <property type="match status" value="1"/>
</dbReference>
<keyword evidence="3 10" id="KW-0436">Ligase</keyword>
<dbReference type="RefSeq" id="XP_001416420.1">
    <property type="nucleotide sequence ID" value="XM_001416383.1"/>
</dbReference>
<dbReference type="KEGG" id="olu:OSTLU_119549"/>
<organism evidence="13 14">
    <name type="scientific">Ostreococcus lucimarinus (strain CCE9901)</name>
    <dbReference type="NCBI Taxonomy" id="436017"/>
    <lineage>
        <taxon>Eukaryota</taxon>
        <taxon>Viridiplantae</taxon>
        <taxon>Chlorophyta</taxon>
        <taxon>Mamiellophyceae</taxon>
        <taxon>Mamiellales</taxon>
        <taxon>Bathycoccaceae</taxon>
        <taxon>Ostreococcus</taxon>
    </lineage>
</organism>
<keyword evidence="5 10" id="KW-0067">ATP-binding</keyword>
<evidence type="ECO:0000256" key="4">
    <source>
        <dbReference type="ARBA" id="ARBA00022741"/>
    </source>
</evidence>
<dbReference type="OrthoDB" id="1706657at2759"/>
<dbReference type="SUPFAM" id="SSF50677">
    <property type="entry name" value="ValRS/IleRS/LeuRS editing domain"/>
    <property type="match status" value="1"/>
</dbReference>
<dbReference type="SUPFAM" id="SSF52374">
    <property type="entry name" value="Nucleotidylyl transferase"/>
    <property type="match status" value="1"/>
</dbReference>
<evidence type="ECO:0000256" key="6">
    <source>
        <dbReference type="ARBA" id="ARBA00022917"/>
    </source>
</evidence>
<keyword evidence="4 10" id="KW-0547">Nucleotide-binding</keyword>
<dbReference type="GO" id="GO:0000049">
    <property type="term" value="F:tRNA binding"/>
    <property type="evidence" value="ECO:0007669"/>
    <property type="project" value="InterPro"/>
</dbReference>
<dbReference type="FunFam" id="3.40.50.620:FF:000023">
    <property type="entry name" value="Isoleucyl-tRNA synthetase,cytoplasmic"/>
    <property type="match status" value="1"/>
</dbReference>
<comment type="similarity">
    <text evidence="1 10">Belongs to the class-I aminoacyl-tRNA synthetase family.</text>
</comment>
<dbReference type="InterPro" id="IPR013155">
    <property type="entry name" value="M/V/L/I-tRNA-synth_anticd-bd"/>
</dbReference>
<dbReference type="GeneID" id="5000489"/>
<evidence type="ECO:0000256" key="10">
    <source>
        <dbReference type="RuleBase" id="RU363035"/>
    </source>
</evidence>
<dbReference type="eggNOG" id="KOG0434">
    <property type="taxonomic scope" value="Eukaryota"/>
</dbReference>
<evidence type="ECO:0000256" key="3">
    <source>
        <dbReference type="ARBA" id="ARBA00022598"/>
    </source>
</evidence>
<evidence type="ECO:0000259" key="11">
    <source>
        <dbReference type="Pfam" id="PF00133"/>
    </source>
</evidence>
<name>A4RSX0_OSTLU</name>
<dbReference type="Gramene" id="ABO94713">
    <property type="protein sequence ID" value="ABO94713"/>
    <property type="gene ID" value="OSTLU_119549"/>
</dbReference>
<dbReference type="InterPro" id="IPR009008">
    <property type="entry name" value="Val/Leu/Ile-tRNA-synth_edit"/>
</dbReference>
<dbReference type="SUPFAM" id="SSF47323">
    <property type="entry name" value="Anticodon-binding domain of a subclass of class I aminoacyl-tRNA synthetases"/>
    <property type="match status" value="1"/>
</dbReference>
<dbReference type="Pfam" id="PF08264">
    <property type="entry name" value="Anticodon_1"/>
    <property type="match status" value="1"/>
</dbReference>
<dbReference type="GO" id="GO:0004822">
    <property type="term" value="F:isoleucine-tRNA ligase activity"/>
    <property type="evidence" value="ECO:0007669"/>
    <property type="project" value="UniProtKB-EC"/>
</dbReference>
<dbReference type="FunFam" id="1.10.730.10:FF:000004">
    <property type="entry name" value="Isoleucyl-tRNA synthetase, cytoplasmic"/>
    <property type="match status" value="1"/>
</dbReference>
<dbReference type="InterPro" id="IPR002300">
    <property type="entry name" value="aa-tRNA-synth_Ia"/>
</dbReference>
<gene>
    <name evidence="13" type="primary">IleS</name>
    <name evidence="13" type="ORF">OSTLU_119549</name>
</gene>
<dbReference type="NCBIfam" id="TIGR00392">
    <property type="entry name" value="ileS"/>
    <property type="match status" value="1"/>
</dbReference>
<comment type="catalytic activity">
    <reaction evidence="9">
        <text>tRNA(Ile) + L-isoleucine + ATP = L-isoleucyl-tRNA(Ile) + AMP + diphosphate</text>
        <dbReference type="Rhea" id="RHEA:11060"/>
        <dbReference type="Rhea" id="RHEA-COMP:9666"/>
        <dbReference type="Rhea" id="RHEA-COMP:9695"/>
        <dbReference type="ChEBI" id="CHEBI:30616"/>
        <dbReference type="ChEBI" id="CHEBI:33019"/>
        <dbReference type="ChEBI" id="CHEBI:58045"/>
        <dbReference type="ChEBI" id="CHEBI:78442"/>
        <dbReference type="ChEBI" id="CHEBI:78528"/>
        <dbReference type="ChEBI" id="CHEBI:456215"/>
        <dbReference type="EC" id="6.1.1.5"/>
    </reaction>
</comment>
<dbReference type="FunFam" id="3.40.50.620:FF:000133">
    <property type="entry name" value="Isoleucyl-tRNA synthetase, cytoplasmic"/>
    <property type="match status" value="1"/>
</dbReference>
<dbReference type="InterPro" id="IPR002301">
    <property type="entry name" value="Ile-tRNA-ligase"/>
</dbReference>
<keyword evidence="14" id="KW-1185">Reference proteome</keyword>
<dbReference type="Pfam" id="PF00133">
    <property type="entry name" value="tRNA-synt_1"/>
    <property type="match status" value="1"/>
</dbReference>
<dbReference type="PANTHER" id="PTHR42780:SF1">
    <property type="entry name" value="ISOLEUCINE--TRNA LIGASE, CYTOPLASMIC"/>
    <property type="match status" value="1"/>
</dbReference>
<dbReference type="GO" id="GO:0009791">
    <property type="term" value="P:post-embryonic development"/>
    <property type="evidence" value="ECO:0007669"/>
    <property type="project" value="UniProtKB-ARBA"/>
</dbReference>
<dbReference type="PROSITE" id="PS00178">
    <property type="entry name" value="AA_TRNA_LIGASE_I"/>
    <property type="match status" value="1"/>
</dbReference>
<dbReference type="Gene3D" id="1.10.730.10">
    <property type="entry name" value="Isoleucyl-tRNA Synthetase, Domain 1"/>
    <property type="match status" value="1"/>
</dbReference>
<evidence type="ECO:0000313" key="13">
    <source>
        <dbReference type="EMBL" id="ABO94713.1"/>
    </source>
</evidence>
<dbReference type="OMA" id="EIIVIHK"/>
<dbReference type="Proteomes" id="UP000001568">
    <property type="component" value="Chromosome 2"/>
</dbReference>
<dbReference type="InterPro" id="IPR014729">
    <property type="entry name" value="Rossmann-like_a/b/a_fold"/>
</dbReference>
<feature type="domain" description="Methionyl/Valyl/Leucyl/Isoleucyl-tRNA synthetase anticodon-binding" evidence="12">
    <location>
        <begin position="705"/>
        <end position="854"/>
    </location>
</feature>
<protein>
    <recommendedName>
        <fullName evidence="2">isoleucine--tRNA ligase</fullName>
        <ecNumber evidence="2">6.1.1.5</ecNumber>
    </recommendedName>
    <alternativeName>
        <fullName evidence="8">Isoleucyl-tRNA synthetase</fullName>
    </alternativeName>
</protein>
<dbReference type="PRINTS" id="PR00984">
    <property type="entry name" value="TRNASYNTHILE"/>
</dbReference>
<dbReference type="GO" id="GO:0048608">
    <property type="term" value="P:reproductive structure development"/>
    <property type="evidence" value="ECO:0007669"/>
    <property type="project" value="UniProtKB-ARBA"/>
</dbReference>
<dbReference type="PANTHER" id="PTHR42780">
    <property type="entry name" value="SOLEUCYL-TRNA SYNTHETASE"/>
    <property type="match status" value="1"/>
</dbReference>
<dbReference type="GO" id="GO:0005524">
    <property type="term" value="F:ATP binding"/>
    <property type="evidence" value="ECO:0007669"/>
    <property type="project" value="UniProtKB-KW"/>
</dbReference>
<evidence type="ECO:0000256" key="1">
    <source>
        <dbReference type="ARBA" id="ARBA00005594"/>
    </source>
</evidence>
<proteinExistence type="inferred from homology"/>